<name>A0A0H0XSF2_9SPHN</name>
<dbReference type="GO" id="GO:0016034">
    <property type="term" value="F:maleylacetoacetate isomerase activity"/>
    <property type="evidence" value="ECO:0007669"/>
    <property type="project" value="TreeGrafter"/>
</dbReference>
<gene>
    <name evidence="3" type="ORF">AAV99_05265</name>
</gene>
<protein>
    <submittedName>
        <fullName evidence="3">Glutathione S-transferase</fullName>
    </submittedName>
</protein>
<dbReference type="Proteomes" id="UP000053455">
    <property type="component" value="Unassembled WGS sequence"/>
</dbReference>
<dbReference type="CDD" id="cd03043">
    <property type="entry name" value="GST_N_1"/>
    <property type="match status" value="1"/>
</dbReference>
<dbReference type="InterPro" id="IPR004045">
    <property type="entry name" value="Glutathione_S-Trfase_N"/>
</dbReference>
<evidence type="ECO:0000259" key="2">
    <source>
        <dbReference type="PROSITE" id="PS50404"/>
    </source>
</evidence>
<dbReference type="GO" id="GO:0006559">
    <property type="term" value="P:L-phenylalanine catabolic process"/>
    <property type="evidence" value="ECO:0007669"/>
    <property type="project" value="TreeGrafter"/>
</dbReference>
<organism evidence="3 4">
    <name type="scientific">Aurantiacibacter marinus</name>
    <dbReference type="NCBI Taxonomy" id="874156"/>
    <lineage>
        <taxon>Bacteria</taxon>
        <taxon>Pseudomonadati</taxon>
        <taxon>Pseudomonadota</taxon>
        <taxon>Alphaproteobacteria</taxon>
        <taxon>Sphingomonadales</taxon>
        <taxon>Erythrobacteraceae</taxon>
        <taxon>Aurantiacibacter</taxon>
    </lineage>
</organism>
<dbReference type="CDD" id="cd03194">
    <property type="entry name" value="GST_C_3"/>
    <property type="match status" value="1"/>
</dbReference>
<dbReference type="PROSITE" id="PS50404">
    <property type="entry name" value="GST_NTER"/>
    <property type="match status" value="1"/>
</dbReference>
<dbReference type="RefSeq" id="WP_047092779.1">
    <property type="nucleotide sequence ID" value="NZ_LBHU01000001.1"/>
</dbReference>
<dbReference type="Gene3D" id="1.20.1050.10">
    <property type="match status" value="1"/>
</dbReference>
<dbReference type="Gene3D" id="3.40.30.10">
    <property type="entry name" value="Glutaredoxin"/>
    <property type="match status" value="1"/>
</dbReference>
<comment type="caution">
    <text evidence="3">The sequence shown here is derived from an EMBL/GenBank/DDBJ whole genome shotgun (WGS) entry which is preliminary data.</text>
</comment>
<dbReference type="InterPro" id="IPR036282">
    <property type="entry name" value="Glutathione-S-Trfase_C_sf"/>
</dbReference>
<feature type="region of interest" description="Disordered" evidence="1">
    <location>
        <begin position="209"/>
        <end position="236"/>
    </location>
</feature>
<evidence type="ECO:0000313" key="3">
    <source>
        <dbReference type="EMBL" id="KLI64911.1"/>
    </source>
</evidence>
<keyword evidence="4" id="KW-1185">Reference proteome</keyword>
<dbReference type="PANTHER" id="PTHR42673">
    <property type="entry name" value="MALEYLACETOACETATE ISOMERASE"/>
    <property type="match status" value="1"/>
</dbReference>
<sequence>MSGYTLITANRNYSSWSLRPWVLMKALGIPFADRIEPFASAVNYDEFRAFSPTGQVPVLLDSEQTVWDSLGIVLYLAERHDGVWPIDEAARAFAMCGTAEMHGGFSAIRNQCPMNVGVRVRMGPHDAALNKDVARLTELFEEGLERFGGPWLAGPDFTALDAFFAPVAFRVRSHGLDVGKGQAWVDHILAHPAMRQWEAEALAEDWREPSHETEIGESGELIEDFRTGPRGLPEAG</sequence>
<dbReference type="InterPro" id="IPR040079">
    <property type="entry name" value="Glutathione_S-Trfase"/>
</dbReference>
<evidence type="ECO:0000256" key="1">
    <source>
        <dbReference type="SAM" id="MobiDB-lite"/>
    </source>
</evidence>
<keyword evidence="3" id="KW-0808">Transferase</keyword>
<dbReference type="PATRIC" id="fig|874156.12.peg.1091"/>
<dbReference type="AlphaFoldDB" id="A0A0H0XSF2"/>
<dbReference type="Pfam" id="PF13409">
    <property type="entry name" value="GST_N_2"/>
    <property type="match status" value="1"/>
</dbReference>
<dbReference type="PANTHER" id="PTHR42673:SF4">
    <property type="entry name" value="MALEYLACETOACETATE ISOMERASE"/>
    <property type="match status" value="1"/>
</dbReference>
<evidence type="ECO:0000313" key="4">
    <source>
        <dbReference type="Proteomes" id="UP000053455"/>
    </source>
</evidence>
<feature type="domain" description="GST N-terminal" evidence="2">
    <location>
        <begin position="4"/>
        <end position="84"/>
    </location>
</feature>
<dbReference type="SFLD" id="SFLDS00019">
    <property type="entry name" value="Glutathione_Transferase_(cytos"/>
    <property type="match status" value="1"/>
</dbReference>
<reference evidence="3 4" key="1">
    <citation type="submission" date="2015-04" db="EMBL/GenBank/DDBJ databases">
        <title>The draft genome sequence of Erythrobacter marinus HWDM-33.</title>
        <authorList>
            <person name="Zhuang L."/>
            <person name="Liu Y."/>
            <person name="Shao Z."/>
        </authorList>
    </citation>
    <scope>NUCLEOTIDE SEQUENCE [LARGE SCALE GENOMIC DNA]</scope>
    <source>
        <strain evidence="3 4">HWDM-33</strain>
    </source>
</reference>
<dbReference type="EMBL" id="LBHU01000001">
    <property type="protein sequence ID" value="KLI64911.1"/>
    <property type="molecule type" value="Genomic_DNA"/>
</dbReference>
<dbReference type="GO" id="GO:0006749">
    <property type="term" value="P:glutathione metabolic process"/>
    <property type="evidence" value="ECO:0007669"/>
    <property type="project" value="TreeGrafter"/>
</dbReference>
<dbReference type="SUPFAM" id="SSF52833">
    <property type="entry name" value="Thioredoxin-like"/>
    <property type="match status" value="1"/>
</dbReference>
<dbReference type="STRING" id="874156.GCA_001021555_00223"/>
<accession>A0A0H0XSF2</accession>
<dbReference type="GO" id="GO:0004364">
    <property type="term" value="F:glutathione transferase activity"/>
    <property type="evidence" value="ECO:0007669"/>
    <property type="project" value="TreeGrafter"/>
</dbReference>
<proteinExistence type="predicted"/>
<dbReference type="InterPro" id="IPR036249">
    <property type="entry name" value="Thioredoxin-like_sf"/>
</dbReference>
<dbReference type="SUPFAM" id="SSF47616">
    <property type="entry name" value="GST C-terminal domain-like"/>
    <property type="match status" value="1"/>
</dbReference>